<gene>
    <name evidence="3" type="ORF">SAMN05421875_13123</name>
</gene>
<dbReference type="STRING" id="592050.SAMN05421875_13123"/>
<organism evidence="3 4">
    <name type="scientific">Acidovorax soli</name>
    <dbReference type="NCBI Taxonomy" id="592050"/>
    <lineage>
        <taxon>Bacteria</taxon>
        <taxon>Pseudomonadati</taxon>
        <taxon>Pseudomonadota</taxon>
        <taxon>Betaproteobacteria</taxon>
        <taxon>Burkholderiales</taxon>
        <taxon>Comamonadaceae</taxon>
        <taxon>Acidovorax</taxon>
    </lineage>
</organism>
<protein>
    <recommendedName>
        <fullName evidence="5">Colicin import membrane protein</fullName>
    </recommendedName>
</protein>
<evidence type="ECO:0000256" key="2">
    <source>
        <dbReference type="SAM" id="SignalP"/>
    </source>
</evidence>
<keyword evidence="4" id="KW-1185">Reference proteome</keyword>
<dbReference type="Proteomes" id="UP000199002">
    <property type="component" value="Unassembled WGS sequence"/>
</dbReference>
<dbReference type="AlphaFoldDB" id="A0A1H4E5B0"/>
<feature type="chain" id="PRO_5011627751" description="Colicin import membrane protein" evidence="2">
    <location>
        <begin position="23"/>
        <end position="192"/>
    </location>
</feature>
<dbReference type="GeneID" id="34234891"/>
<dbReference type="EMBL" id="FNQJ01000031">
    <property type="protein sequence ID" value="SEA80203.1"/>
    <property type="molecule type" value="Genomic_DNA"/>
</dbReference>
<evidence type="ECO:0000313" key="3">
    <source>
        <dbReference type="EMBL" id="SEA80203.1"/>
    </source>
</evidence>
<keyword evidence="2" id="KW-0732">Signal</keyword>
<sequence length="192" mass="20305">MNIARTLIATITAGLLATSAFAMTQPEYKAAKDTISADYKASKDKCNALAGNAKDICAKEAKGHEDVAKAELDARYKPSAKADYKARVARADADYAVAKEKCDDLSGNAKDVCLKDAKAVHVTAKENAKVSEAQAQPADTPAAKGAAVAEARKDAAAEKNEANYKAAKERCDTLQGDVKSKCVDDAKRMYGQ</sequence>
<evidence type="ECO:0000256" key="1">
    <source>
        <dbReference type="SAM" id="MobiDB-lite"/>
    </source>
</evidence>
<feature type="region of interest" description="Disordered" evidence="1">
    <location>
        <begin position="130"/>
        <end position="151"/>
    </location>
</feature>
<name>A0A1H4E5B0_9BURK</name>
<evidence type="ECO:0008006" key="5">
    <source>
        <dbReference type="Google" id="ProtNLM"/>
    </source>
</evidence>
<dbReference type="RefSeq" id="WP_092700171.1">
    <property type="nucleotide sequence ID" value="NZ_CAXIQL010000099.1"/>
</dbReference>
<feature type="signal peptide" evidence="2">
    <location>
        <begin position="1"/>
        <end position="22"/>
    </location>
</feature>
<reference evidence="4" key="1">
    <citation type="submission" date="2016-10" db="EMBL/GenBank/DDBJ databases">
        <authorList>
            <person name="Varghese N."/>
            <person name="Submissions S."/>
        </authorList>
    </citation>
    <scope>NUCLEOTIDE SEQUENCE [LARGE SCALE GENOMIC DNA]</scope>
    <source>
        <strain evidence="4">DSM 25157</strain>
    </source>
</reference>
<evidence type="ECO:0000313" key="4">
    <source>
        <dbReference type="Proteomes" id="UP000199002"/>
    </source>
</evidence>
<accession>A0A1H4E5B0</accession>
<proteinExistence type="predicted"/>